<dbReference type="EC" id="3.4.19.12" evidence="2"/>
<evidence type="ECO:0000256" key="7">
    <source>
        <dbReference type="SAM" id="MobiDB-lite"/>
    </source>
</evidence>
<evidence type="ECO:0000256" key="5">
    <source>
        <dbReference type="ARBA" id="ARBA00022801"/>
    </source>
</evidence>
<dbReference type="EMBL" id="KN880459">
    <property type="protein sequence ID" value="KIY71081.1"/>
    <property type="molecule type" value="Genomic_DNA"/>
</dbReference>
<dbReference type="PANTHER" id="PTHR24006:SF687">
    <property type="entry name" value="UBIQUITIN CARBOXYL-TERMINAL HYDROLASE 10"/>
    <property type="match status" value="1"/>
</dbReference>
<feature type="compositionally biased region" description="Low complexity" evidence="7">
    <location>
        <begin position="193"/>
        <end position="207"/>
    </location>
</feature>
<dbReference type="InterPro" id="IPR038765">
    <property type="entry name" value="Papain-like_cys_pep_sf"/>
</dbReference>
<dbReference type="Pfam" id="PF00443">
    <property type="entry name" value="UCH"/>
    <property type="match status" value="1"/>
</dbReference>
<dbReference type="GO" id="GO:0005634">
    <property type="term" value="C:nucleus"/>
    <property type="evidence" value="ECO:0007669"/>
    <property type="project" value="TreeGrafter"/>
</dbReference>
<dbReference type="GO" id="GO:0006508">
    <property type="term" value="P:proteolysis"/>
    <property type="evidence" value="ECO:0007669"/>
    <property type="project" value="UniProtKB-KW"/>
</dbReference>
<evidence type="ECO:0000313" key="10">
    <source>
        <dbReference type="Proteomes" id="UP000054007"/>
    </source>
</evidence>
<dbReference type="PROSITE" id="PS00972">
    <property type="entry name" value="USP_1"/>
    <property type="match status" value="1"/>
</dbReference>
<dbReference type="STRING" id="1314674.A0A0D7BNB7"/>
<accession>A0A0D7BNB7</accession>
<gene>
    <name evidence="9" type="ORF">CYLTODRAFT_419218</name>
</gene>
<evidence type="ECO:0000313" key="9">
    <source>
        <dbReference type="EMBL" id="KIY71081.1"/>
    </source>
</evidence>
<evidence type="ECO:0000256" key="1">
    <source>
        <dbReference type="ARBA" id="ARBA00000707"/>
    </source>
</evidence>
<dbReference type="InterPro" id="IPR018200">
    <property type="entry name" value="USP_CS"/>
</dbReference>
<keyword evidence="3" id="KW-0645">Protease</keyword>
<evidence type="ECO:0000256" key="4">
    <source>
        <dbReference type="ARBA" id="ARBA00022786"/>
    </source>
</evidence>
<dbReference type="SUPFAM" id="SSF54001">
    <property type="entry name" value="Cysteine proteinases"/>
    <property type="match status" value="1"/>
</dbReference>
<feature type="region of interest" description="Disordered" evidence="7">
    <location>
        <begin position="1"/>
        <end position="30"/>
    </location>
</feature>
<evidence type="ECO:0000256" key="2">
    <source>
        <dbReference type="ARBA" id="ARBA00012759"/>
    </source>
</evidence>
<feature type="region of interest" description="Disordered" evidence="7">
    <location>
        <begin position="45"/>
        <end position="94"/>
    </location>
</feature>
<feature type="compositionally biased region" description="Pro residues" evidence="7">
    <location>
        <begin position="126"/>
        <end position="144"/>
    </location>
</feature>
<dbReference type="Gene3D" id="3.90.70.10">
    <property type="entry name" value="Cysteine proteinases"/>
    <property type="match status" value="1"/>
</dbReference>
<dbReference type="CDD" id="cd02257">
    <property type="entry name" value="Peptidase_C19"/>
    <property type="match status" value="1"/>
</dbReference>
<organism evidence="9 10">
    <name type="scientific">Cylindrobasidium torrendii FP15055 ss-10</name>
    <dbReference type="NCBI Taxonomy" id="1314674"/>
    <lineage>
        <taxon>Eukaryota</taxon>
        <taxon>Fungi</taxon>
        <taxon>Dikarya</taxon>
        <taxon>Basidiomycota</taxon>
        <taxon>Agaricomycotina</taxon>
        <taxon>Agaricomycetes</taxon>
        <taxon>Agaricomycetidae</taxon>
        <taxon>Agaricales</taxon>
        <taxon>Marasmiineae</taxon>
        <taxon>Physalacriaceae</taxon>
        <taxon>Cylindrobasidium</taxon>
    </lineage>
</organism>
<evidence type="ECO:0000259" key="8">
    <source>
        <dbReference type="PROSITE" id="PS50235"/>
    </source>
</evidence>
<dbReference type="PROSITE" id="PS50235">
    <property type="entry name" value="USP_3"/>
    <property type="match status" value="1"/>
</dbReference>
<reference evidence="9 10" key="1">
    <citation type="journal article" date="2015" name="Fungal Genet. Biol.">
        <title>Evolution of novel wood decay mechanisms in Agaricales revealed by the genome sequences of Fistulina hepatica and Cylindrobasidium torrendii.</title>
        <authorList>
            <person name="Floudas D."/>
            <person name="Held B.W."/>
            <person name="Riley R."/>
            <person name="Nagy L.G."/>
            <person name="Koehler G."/>
            <person name="Ransdell A.S."/>
            <person name="Younus H."/>
            <person name="Chow J."/>
            <person name="Chiniquy J."/>
            <person name="Lipzen A."/>
            <person name="Tritt A."/>
            <person name="Sun H."/>
            <person name="Haridas S."/>
            <person name="LaButti K."/>
            <person name="Ohm R.A."/>
            <person name="Kues U."/>
            <person name="Blanchette R.A."/>
            <person name="Grigoriev I.V."/>
            <person name="Minto R.E."/>
            <person name="Hibbett D.S."/>
        </authorList>
    </citation>
    <scope>NUCLEOTIDE SEQUENCE [LARGE SCALE GENOMIC DNA]</scope>
    <source>
        <strain evidence="9 10">FP15055 ss-10</strain>
    </source>
</reference>
<protein>
    <recommendedName>
        <fullName evidence="2">ubiquitinyl hydrolase 1</fullName>
        <ecNumber evidence="2">3.4.19.12</ecNumber>
    </recommendedName>
</protein>
<feature type="region of interest" description="Disordered" evidence="7">
    <location>
        <begin position="125"/>
        <end position="162"/>
    </location>
</feature>
<feature type="compositionally biased region" description="Low complexity" evidence="7">
    <location>
        <begin position="337"/>
        <end position="354"/>
    </location>
</feature>
<dbReference type="GO" id="GO:0005829">
    <property type="term" value="C:cytosol"/>
    <property type="evidence" value="ECO:0007669"/>
    <property type="project" value="TreeGrafter"/>
</dbReference>
<feature type="region of interest" description="Disordered" evidence="7">
    <location>
        <begin position="273"/>
        <end position="303"/>
    </location>
</feature>
<keyword evidence="10" id="KW-1185">Reference proteome</keyword>
<keyword evidence="6" id="KW-0788">Thiol protease</keyword>
<evidence type="ECO:0000256" key="6">
    <source>
        <dbReference type="ARBA" id="ARBA00022807"/>
    </source>
</evidence>
<feature type="region of interest" description="Disordered" evidence="7">
    <location>
        <begin position="174"/>
        <end position="228"/>
    </location>
</feature>
<keyword evidence="4" id="KW-0833">Ubl conjugation pathway</keyword>
<dbReference type="AlphaFoldDB" id="A0A0D7BNB7"/>
<feature type="region of interest" description="Disordered" evidence="7">
    <location>
        <begin position="316"/>
        <end position="356"/>
    </location>
</feature>
<dbReference type="Proteomes" id="UP000054007">
    <property type="component" value="Unassembled WGS sequence"/>
</dbReference>
<dbReference type="InterPro" id="IPR050164">
    <property type="entry name" value="Peptidase_C19"/>
</dbReference>
<dbReference type="GO" id="GO:0016579">
    <property type="term" value="P:protein deubiquitination"/>
    <property type="evidence" value="ECO:0007669"/>
    <property type="project" value="InterPro"/>
</dbReference>
<sequence length="839" mass="91076">MAAHYTPAGPSNYYNSRSSPVPPPQMMYGPNGAGPNAYQYAPYPHMPPQMHGGHPMPPPHMAGRGRGGHYNQHGRGGPHHYGSHPHAPPYSPVMAHSPVLHAAPISPHYPPPQFAAPYHYQSASPVPYPPPPPPQAWQPPPMSPLPKQLATHPPVQDVPTHPIVVSASPSLTTFPPVSIEQAPPAEAKPPSPATATTDLPPTPTSSSVHTVRPTSAASTASSYTSVPQPSALASSEWVIWSRRPDDPSNAPGIIFSPRCKPPDRIVREALQLPPPVEPPAAPPEPKPTPTVNSVESAADSNEAPAEYVQVDEAAVDVQTEPEAATEKAPSEDIQFESSSSSTVPTETPTVPGSPLSTNTSVSIAASAVQEAKQEPTPVAATPPAKKSWASLLRTTPSNTPAKNALPTSAVVGFSIPAVAPAPVSPSKKNDLISLLTTGNPALSAPAPSPSKLKPRGLINTGNMCFANSVLQILLYCPPFFRLFHELGRLVGTGERIMNDAPLTNATIEFLKNFYEADKPKENPTSPGRKGKDRATQEENDEFPESFIPTFIYDAMKEKKRFDSMRGGNQEDAEEFLGFYLDTLEEELLHMANVLDPVEETAPAVEEHEEDAPQADDGWLEVGKKNRTVITRTTKTTESPITKIFGGKARSTLRAPQQKDSVTIEDWRSLRLDIQPEHIHTIEDAMKHITDPQSIQMASSARPGTTVEASQQVLLDTLPSILTLHVKRFHFDTQVGDVVKVAKQVRFGPELEISNEIMAPSARKTQPARYKLFGALYHHGISASGGHYTLDVLHPARYGAREGWIRIDDELVSDVRPADVFDAWERDERTAYLLFYRRLR</sequence>
<feature type="domain" description="USP" evidence="8">
    <location>
        <begin position="455"/>
        <end position="838"/>
    </location>
</feature>
<evidence type="ECO:0000256" key="3">
    <source>
        <dbReference type="ARBA" id="ARBA00022670"/>
    </source>
</evidence>
<dbReference type="OrthoDB" id="429671at2759"/>
<dbReference type="PANTHER" id="PTHR24006">
    <property type="entry name" value="UBIQUITIN CARBOXYL-TERMINAL HYDROLASE"/>
    <property type="match status" value="1"/>
</dbReference>
<proteinExistence type="predicted"/>
<dbReference type="GO" id="GO:0004843">
    <property type="term" value="F:cysteine-type deubiquitinase activity"/>
    <property type="evidence" value="ECO:0007669"/>
    <property type="project" value="UniProtKB-EC"/>
</dbReference>
<name>A0A0D7BNB7_9AGAR</name>
<comment type="catalytic activity">
    <reaction evidence="1">
        <text>Thiol-dependent hydrolysis of ester, thioester, amide, peptide and isopeptide bonds formed by the C-terminal Gly of ubiquitin (a 76-residue protein attached to proteins as an intracellular targeting signal).</text>
        <dbReference type="EC" id="3.4.19.12"/>
    </reaction>
</comment>
<feature type="compositionally biased region" description="Low complexity" evidence="7">
    <location>
        <begin position="214"/>
        <end position="225"/>
    </location>
</feature>
<keyword evidence="5" id="KW-0378">Hydrolase</keyword>
<feature type="region of interest" description="Disordered" evidence="7">
    <location>
        <begin position="516"/>
        <end position="540"/>
    </location>
</feature>
<dbReference type="InterPro" id="IPR001394">
    <property type="entry name" value="Peptidase_C19_UCH"/>
</dbReference>
<dbReference type="InterPro" id="IPR028889">
    <property type="entry name" value="USP"/>
</dbReference>
<feature type="compositionally biased region" description="Pro residues" evidence="7">
    <location>
        <begin position="273"/>
        <end position="288"/>
    </location>
</feature>